<dbReference type="RefSeq" id="WP_244076442.1">
    <property type="nucleotide sequence ID" value="NZ_AP025581.1"/>
</dbReference>
<dbReference type="Proteomes" id="UP001055105">
    <property type="component" value="Unassembled WGS sequence"/>
</dbReference>
<dbReference type="AlphaFoldDB" id="A0AA37NNE2"/>
<keyword evidence="1" id="KW-0472">Membrane</keyword>
<evidence type="ECO:0000313" key="3">
    <source>
        <dbReference type="Proteomes" id="UP001055105"/>
    </source>
</evidence>
<gene>
    <name evidence="2" type="ORF">CE91St16_17120</name>
</gene>
<name>A0AA37NNE2_9BACT</name>
<protein>
    <submittedName>
        <fullName evidence="2">Uncharacterized protein</fullName>
    </submittedName>
</protein>
<feature type="transmembrane region" description="Helical" evidence="1">
    <location>
        <begin position="69"/>
        <end position="86"/>
    </location>
</feature>
<feature type="transmembrane region" description="Helical" evidence="1">
    <location>
        <begin position="133"/>
        <end position="157"/>
    </location>
</feature>
<keyword evidence="1" id="KW-1133">Transmembrane helix</keyword>
<sequence>MIAYFTAGAFALLFLDYRTHFSSESLALLMRPVSSPWVALGPGLQIFRGMLIALALLPVRGFLYGKNGFLKLAWLVLGLSFISTIGPTPGSFDGYIYTILPVQYHLGGIPEAVLYTALFAGILAFWHKSGKRYVTVLSIVLVAVIVLFSVMGFLGAAQAE</sequence>
<proteinExistence type="predicted"/>
<organism evidence="2 3">
    <name type="scientific">Alistipes finegoldii</name>
    <dbReference type="NCBI Taxonomy" id="214856"/>
    <lineage>
        <taxon>Bacteria</taxon>
        <taxon>Pseudomonadati</taxon>
        <taxon>Bacteroidota</taxon>
        <taxon>Bacteroidia</taxon>
        <taxon>Bacteroidales</taxon>
        <taxon>Rikenellaceae</taxon>
        <taxon>Alistipes</taxon>
    </lineage>
</organism>
<feature type="transmembrane region" description="Helical" evidence="1">
    <location>
        <begin position="37"/>
        <end position="57"/>
    </location>
</feature>
<keyword evidence="1" id="KW-0812">Transmembrane</keyword>
<dbReference type="EMBL" id="BQOL01000001">
    <property type="protein sequence ID" value="GKI18804.1"/>
    <property type="molecule type" value="Genomic_DNA"/>
</dbReference>
<accession>A0AA37NNE2</accession>
<evidence type="ECO:0000256" key="1">
    <source>
        <dbReference type="SAM" id="Phobius"/>
    </source>
</evidence>
<evidence type="ECO:0000313" key="2">
    <source>
        <dbReference type="EMBL" id="GKI18804.1"/>
    </source>
</evidence>
<comment type="caution">
    <text evidence="2">The sequence shown here is derived from an EMBL/GenBank/DDBJ whole genome shotgun (WGS) entry which is preliminary data.</text>
</comment>
<reference evidence="2" key="1">
    <citation type="submission" date="2022-01" db="EMBL/GenBank/DDBJ databases">
        <title>Novel bile acid biosynthetic pathways are enriched in the microbiome of centenarians.</title>
        <authorList>
            <person name="Sato Y."/>
            <person name="Atarashi K."/>
            <person name="Plichta R.D."/>
            <person name="Arai Y."/>
            <person name="Sasajima S."/>
            <person name="Kearney M.S."/>
            <person name="Suda W."/>
            <person name="Takeshita K."/>
            <person name="Sasaki T."/>
            <person name="Okamoto S."/>
            <person name="Skelly N.A."/>
            <person name="Okamura Y."/>
            <person name="Vlamakis H."/>
            <person name="Li Y."/>
            <person name="Tanoue T."/>
            <person name="Takei H."/>
            <person name="Nittono H."/>
            <person name="Narushima S."/>
            <person name="Irie J."/>
            <person name="Itoh H."/>
            <person name="Moriya K."/>
            <person name="Sugiura Y."/>
            <person name="Suematsu M."/>
            <person name="Moritoki N."/>
            <person name="Shibata S."/>
            <person name="Littman R.D."/>
            <person name="Fischbach A.M."/>
            <person name="Uwamino Y."/>
            <person name="Inoue T."/>
            <person name="Honda A."/>
            <person name="Hattori M."/>
            <person name="Murai T."/>
            <person name="Xavier J.R."/>
            <person name="Hirose N."/>
            <person name="Honda K."/>
        </authorList>
    </citation>
    <scope>NUCLEOTIDE SEQUENCE</scope>
    <source>
        <strain evidence="2">CE91-St16</strain>
    </source>
</reference>
<feature type="transmembrane region" description="Helical" evidence="1">
    <location>
        <begin position="106"/>
        <end position="126"/>
    </location>
</feature>